<proteinExistence type="predicted"/>
<accession>A0A812GBE1</accession>
<evidence type="ECO:0000313" key="1">
    <source>
        <dbReference type="EMBL" id="CAE6915643.1"/>
    </source>
</evidence>
<comment type="caution">
    <text evidence="1">The sequence shown here is derived from an EMBL/GenBank/DDBJ whole genome shotgun (WGS) entry which is preliminary data.</text>
</comment>
<name>A0A812GBE1_9DINO</name>
<keyword evidence="2" id="KW-1185">Reference proteome</keyword>
<protein>
    <submittedName>
        <fullName evidence="1">Uncharacterized protein</fullName>
    </submittedName>
</protein>
<evidence type="ECO:0000313" key="2">
    <source>
        <dbReference type="Proteomes" id="UP000604046"/>
    </source>
</evidence>
<dbReference type="Proteomes" id="UP000604046">
    <property type="component" value="Unassembled WGS sequence"/>
</dbReference>
<feature type="non-terminal residue" evidence="1">
    <location>
        <position position="219"/>
    </location>
</feature>
<dbReference type="AlphaFoldDB" id="A0A812GBE1"/>
<sequence>ESHSLGEDLLAQLTANSPDWPNHHAKSNKEAALATLALVATGGNWQKLQFSWLSLLMIPGTYCTDGSVKILVLDSSRYGFMAVKCRSFTRGQERYVDVADLPEKPLVFDVVLRTDKWRCVDVSPVLPADSRNRTVHLQLMQGSGAGLLKFSVRHGLPSMTVPFMKKFCKMQGITLPTPATEVTVLQAIAASVFKDGMNDALMREILLARNRARRGWQAW</sequence>
<gene>
    <name evidence="1" type="ORF">SNAT2548_LOCUS264</name>
</gene>
<dbReference type="EMBL" id="CAJNDS010000010">
    <property type="protein sequence ID" value="CAE6915643.1"/>
    <property type="molecule type" value="Genomic_DNA"/>
</dbReference>
<reference evidence="1" key="1">
    <citation type="submission" date="2021-02" db="EMBL/GenBank/DDBJ databases">
        <authorList>
            <person name="Dougan E. K."/>
            <person name="Rhodes N."/>
            <person name="Thang M."/>
            <person name="Chan C."/>
        </authorList>
    </citation>
    <scope>NUCLEOTIDE SEQUENCE</scope>
</reference>
<organism evidence="1 2">
    <name type="scientific">Symbiodinium natans</name>
    <dbReference type="NCBI Taxonomy" id="878477"/>
    <lineage>
        <taxon>Eukaryota</taxon>
        <taxon>Sar</taxon>
        <taxon>Alveolata</taxon>
        <taxon>Dinophyceae</taxon>
        <taxon>Suessiales</taxon>
        <taxon>Symbiodiniaceae</taxon>
        <taxon>Symbiodinium</taxon>
    </lineage>
</organism>
<feature type="non-terminal residue" evidence="1">
    <location>
        <position position="1"/>
    </location>
</feature>